<keyword evidence="2" id="KW-1185">Reference proteome</keyword>
<protein>
    <submittedName>
        <fullName evidence="1">CLUMA_CG017344, isoform A</fullName>
    </submittedName>
</protein>
<reference evidence="1 2" key="1">
    <citation type="submission" date="2015-04" db="EMBL/GenBank/DDBJ databases">
        <authorList>
            <person name="Syromyatnikov M.Y."/>
            <person name="Popov V.N."/>
        </authorList>
    </citation>
    <scope>NUCLEOTIDE SEQUENCE [LARGE SCALE GENOMIC DNA]</scope>
</reference>
<name>A0A1J1IX17_9DIPT</name>
<sequence length="95" mass="11024">MTVKESLNIQNVPMTSLECGIHAKEGEMNVFKFVILYFSQLSFSKAYEESINDLLVQCNESQQQIFSIRCEVQCSNRQEMCFTYNLPDLNLCCYT</sequence>
<accession>A0A1J1IX17</accession>
<evidence type="ECO:0000313" key="2">
    <source>
        <dbReference type="Proteomes" id="UP000183832"/>
    </source>
</evidence>
<dbReference type="Proteomes" id="UP000183832">
    <property type="component" value="Unassembled WGS sequence"/>
</dbReference>
<dbReference type="EMBL" id="CVRI01000063">
    <property type="protein sequence ID" value="CRL04242.1"/>
    <property type="molecule type" value="Genomic_DNA"/>
</dbReference>
<dbReference type="AlphaFoldDB" id="A0A1J1IX17"/>
<evidence type="ECO:0000313" key="1">
    <source>
        <dbReference type="EMBL" id="CRL04242.1"/>
    </source>
</evidence>
<organism evidence="1 2">
    <name type="scientific">Clunio marinus</name>
    <dbReference type="NCBI Taxonomy" id="568069"/>
    <lineage>
        <taxon>Eukaryota</taxon>
        <taxon>Metazoa</taxon>
        <taxon>Ecdysozoa</taxon>
        <taxon>Arthropoda</taxon>
        <taxon>Hexapoda</taxon>
        <taxon>Insecta</taxon>
        <taxon>Pterygota</taxon>
        <taxon>Neoptera</taxon>
        <taxon>Endopterygota</taxon>
        <taxon>Diptera</taxon>
        <taxon>Nematocera</taxon>
        <taxon>Chironomoidea</taxon>
        <taxon>Chironomidae</taxon>
        <taxon>Clunio</taxon>
    </lineage>
</organism>
<gene>
    <name evidence="1" type="ORF">CLUMA_CG017344</name>
</gene>
<proteinExistence type="predicted"/>